<dbReference type="Gene3D" id="1.10.3720.10">
    <property type="entry name" value="MetI-like"/>
    <property type="match status" value="1"/>
</dbReference>
<evidence type="ECO:0000256" key="5">
    <source>
        <dbReference type="ARBA" id="ARBA00022989"/>
    </source>
</evidence>
<comment type="similarity">
    <text evidence="7">Belongs to the binding-protein-dependent transport system permease family.</text>
</comment>
<evidence type="ECO:0000256" key="3">
    <source>
        <dbReference type="ARBA" id="ARBA00022475"/>
    </source>
</evidence>
<evidence type="ECO:0000256" key="1">
    <source>
        <dbReference type="ARBA" id="ARBA00004651"/>
    </source>
</evidence>
<dbReference type="EMBL" id="JBDXSU010000012">
    <property type="protein sequence ID" value="MFB5191549.1"/>
    <property type="molecule type" value="Genomic_DNA"/>
</dbReference>
<sequence length="201" mass="21213">MIAIATLLSVIIGLPIGIVLYLTSETGLLQNRVIYQITSVIVNVVRSIPFIILLIALIPVTEWIVGTSIGVNAAIVPLVVSAAPFFARVSETALREVHPGVVEAAQSMGASVSAIVMRVLLRESWPSIVAGVTLTAVALVGNSAMSGVIGGGGLGDLAVRYGYERFQTNVMIVTTIILIVLVQILQMTGDKIVVHFAKRRG</sequence>
<evidence type="ECO:0000313" key="10">
    <source>
        <dbReference type="Proteomes" id="UP001579974"/>
    </source>
</evidence>
<evidence type="ECO:0000256" key="2">
    <source>
        <dbReference type="ARBA" id="ARBA00022448"/>
    </source>
</evidence>
<dbReference type="InterPro" id="IPR035906">
    <property type="entry name" value="MetI-like_sf"/>
</dbReference>
<accession>A0ABV5AH07</accession>
<feature type="transmembrane region" description="Helical" evidence="7">
    <location>
        <begin position="6"/>
        <end position="22"/>
    </location>
</feature>
<keyword evidence="4 7" id="KW-0812">Transmembrane</keyword>
<evidence type="ECO:0000256" key="4">
    <source>
        <dbReference type="ARBA" id="ARBA00022692"/>
    </source>
</evidence>
<dbReference type="SUPFAM" id="SSF161098">
    <property type="entry name" value="MetI-like"/>
    <property type="match status" value="1"/>
</dbReference>
<dbReference type="CDD" id="cd06261">
    <property type="entry name" value="TM_PBP2"/>
    <property type="match status" value="1"/>
</dbReference>
<dbReference type="PROSITE" id="PS50928">
    <property type="entry name" value="ABC_TM1"/>
    <property type="match status" value="1"/>
</dbReference>
<protein>
    <submittedName>
        <fullName evidence="9">Methionine ABC transporter permease</fullName>
    </submittedName>
</protein>
<feature type="domain" description="ABC transmembrane type-1" evidence="8">
    <location>
        <begin position="1"/>
        <end position="189"/>
    </location>
</feature>
<evidence type="ECO:0000256" key="6">
    <source>
        <dbReference type="ARBA" id="ARBA00023136"/>
    </source>
</evidence>
<comment type="subcellular location">
    <subcellularLocation>
        <location evidence="1 7">Cell membrane</location>
        <topology evidence="1 7">Multi-pass membrane protein</topology>
    </subcellularLocation>
</comment>
<feature type="transmembrane region" description="Helical" evidence="7">
    <location>
        <begin position="34"/>
        <end position="58"/>
    </location>
</feature>
<gene>
    <name evidence="9" type="ORF">KKP3000_000323</name>
</gene>
<keyword evidence="2 7" id="KW-0813">Transport</keyword>
<keyword evidence="10" id="KW-1185">Reference proteome</keyword>
<dbReference type="InterPro" id="IPR051322">
    <property type="entry name" value="AA_ABC_Transporter_Permease"/>
</dbReference>
<name>A0ABV5AH07_9BACL</name>
<feature type="transmembrane region" description="Helical" evidence="7">
    <location>
        <begin position="64"/>
        <end position="87"/>
    </location>
</feature>
<keyword evidence="3" id="KW-1003">Cell membrane</keyword>
<keyword evidence="5 7" id="KW-1133">Transmembrane helix</keyword>
<organism evidence="9 10">
    <name type="scientific">Alicyclobacillus fastidiosus</name>
    <dbReference type="NCBI Taxonomy" id="392011"/>
    <lineage>
        <taxon>Bacteria</taxon>
        <taxon>Bacillati</taxon>
        <taxon>Bacillota</taxon>
        <taxon>Bacilli</taxon>
        <taxon>Bacillales</taxon>
        <taxon>Alicyclobacillaceae</taxon>
        <taxon>Alicyclobacillus</taxon>
    </lineage>
</organism>
<evidence type="ECO:0000313" key="9">
    <source>
        <dbReference type="EMBL" id="MFB5191549.1"/>
    </source>
</evidence>
<evidence type="ECO:0000259" key="8">
    <source>
        <dbReference type="PROSITE" id="PS50928"/>
    </source>
</evidence>
<dbReference type="PANTHER" id="PTHR30450">
    <property type="entry name" value="ABC TRANSPORTER PERMEASE"/>
    <property type="match status" value="1"/>
</dbReference>
<reference evidence="9 10" key="1">
    <citation type="journal article" date="2024" name="Int. J. Mol. Sci.">
        <title>Exploration of Alicyclobacillus spp. Genome in Search of Antibiotic Resistance.</title>
        <authorList>
            <person name="Bucka-Kolendo J."/>
            <person name="Kiousi D.E."/>
            <person name="Dekowska A."/>
            <person name="Mikolajczuk-Szczyrba A."/>
            <person name="Karadedos D.M."/>
            <person name="Michael P."/>
            <person name="Galanis A."/>
            <person name="Sokolowska B."/>
        </authorList>
    </citation>
    <scope>NUCLEOTIDE SEQUENCE [LARGE SCALE GENOMIC DNA]</scope>
    <source>
        <strain evidence="9 10">KKP 3000</strain>
    </source>
</reference>
<proteinExistence type="inferred from homology"/>
<dbReference type="RefSeq" id="WP_275476980.1">
    <property type="nucleotide sequence ID" value="NZ_CP162940.1"/>
</dbReference>
<dbReference type="Pfam" id="PF00528">
    <property type="entry name" value="BPD_transp_1"/>
    <property type="match status" value="1"/>
</dbReference>
<evidence type="ECO:0000256" key="7">
    <source>
        <dbReference type="RuleBase" id="RU363032"/>
    </source>
</evidence>
<feature type="transmembrane region" description="Helical" evidence="7">
    <location>
        <begin position="127"/>
        <end position="150"/>
    </location>
</feature>
<comment type="caution">
    <text evidence="9">The sequence shown here is derived from an EMBL/GenBank/DDBJ whole genome shotgun (WGS) entry which is preliminary data.</text>
</comment>
<dbReference type="Proteomes" id="UP001579974">
    <property type="component" value="Unassembled WGS sequence"/>
</dbReference>
<dbReference type="InterPro" id="IPR000515">
    <property type="entry name" value="MetI-like"/>
</dbReference>
<dbReference type="PANTHER" id="PTHR30450:SF1">
    <property type="entry name" value="D-METHIONINE TRANSPORT SYSTEM PERMEASE PROTEIN METI-RELATED"/>
    <property type="match status" value="1"/>
</dbReference>
<keyword evidence="6 7" id="KW-0472">Membrane</keyword>
<feature type="transmembrane region" description="Helical" evidence="7">
    <location>
        <begin position="170"/>
        <end position="189"/>
    </location>
</feature>